<comment type="similarity">
    <text evidence="2">Belongs to the krueppel C2H2-type zinc-finger protein family.</text>
</comment>
<keyword evidence="4" id="KW-0677">Repeat</keyword>
<evidence type="ECO:0000256" key="6">
    <source>
        <dbReference type="ARBA" id="ARBA00022833"/>
    </source>
</evidence>
<protein>
    <submittedName>
        <fullName evidence="13">---NA</fullName>
    </submittedName>
</protein>
<dbReference type="SUPFAM" id="SSF57667">
    <property type="entry name" value="beta-beta-alpha zinc fingers"/>
    <property type="match status" value="3"/>
</dbReference>
<keyword evidence="14" id="KW-1185">Reference proteome</keyword>
<sequence>MERFPSRQHVLIFCNRKRSKREGPHHSNICSKLASQSSNLTIHKRTDTGKKQYHHDICGKLFSESRKKPSHRNICGKSFSCNSHLTSHKRIHTGVPANSNLTSHKRIHLGKKPYHCNISSKSFGRCCE</sequence>
<evidence type="ECO:0000256" key="11">
    <source>
        <dbReference type="PROSITE-ProRule" id="PRU00042"/>
    </source>
</evidence>
<dbReference type="PANTHER" id="PTHR24384:SF218">
    <property type="entry name" value="ZINC FINGER PROTEIN 502"/>
    <property type="match status" value="1"/>
</dbReference>
<evidence type="ECO:0000259" key="12">
    <source>
        <dbReference type="PROSITE" id="PS50157"/>
    </source>
</evidence>
<comment type="subcellular location">
    <subcellularLocation>
        <location evidence="1">Nucleus</location>
    </subcellularLocation>
</comment>
<evidence type="ECO:0000256" key="3">
    <source>
        <dbReference type="ARBA" id="ARBA00022723"/>
    </source>
</evidence>
<dbReference type="PROSITE" id="PS50157">
    <property type="entry name" value="ZINC_FINGER_C2H2_2"/>
    <property type="match status" value="1"/>
</dbReference>
<reference evidence="13" key="1">
    <citation type="submission" date="2023-08" db="EMBL/GenBank/DDBJ databases">
        <authorList>
            <person name="Alioto T."/>
            <person name="Alioto T."/>
            <person name="Gomez Garrido J."/>
        </authorList>
    </citation>
    <scope>NUCLEOTIDE SEQUENCE</scope>
</reference>
<evidence type="ECO:0000256" key="10">
    <source>
        <dbReference type="ARBA" id="ARBA00023242"/>
    </source>
</evidence>
<dbReference type="Proteomes" id="UP001162480">
    <property type="component" value="Chromosome 29"/>
</dbReference>
<evidence type="ECO:0000256" key="8">
    <source>
        <dbReference type="ARBA" id="ARBA00023125"/>
    </source>
</evidence>
<dbReference type="Gene3D" id="3.30.160.60">
    <property type="entry name" value="Classic Zinc Finger"/>
    <property type="match status" value="3"/>
</dbReference>
<evidence type="ECO:0000313" key="13">
    <source>
        <dbReference type="EMBL" id="CAI9743519.1"/>
    </source>
</evidence>
<accession>A0AA36C0V7</accession>
<dbReference type="FunFam" id="3.30.160.60:FF:000087">
    <property type="entry name" value="Zinc finger protein 354B"/>
    <property type="match status" value="1"/>
</dbReference>
<proteinExistence type="inferred from homology"/>
<keyword evidence="5 11" id="KW-0863">Zinc-finger</keyword>
<dbReference type="GO" id="GO:0000981">
    <property type="term" value="F:DNA-binding transcription factor activity, RNA polymerase II-specific"/>
    <property type="evidence" value="ECO:0007669"/>
    <property type="project" value="TreeGrafter"/>
</dbReference>
<keyword evidence="7" id="KW-0805">Transcription regulation</keyword>
<name>A0AA36C0V7_OCTVU</name>
<evidence type="ECO:0000256" key="9">
    <source>
        <dbReference type="ARBA" id="ARBA00023163"/>
    </source>
</evidence>
<evidence type="ECO:0000256" key="5">
    <source>
        <dbReference type="ARBA" id="ARBA00022771"/>
    </source>
</evidence>
<dbReference type="InterPro" id="IPR013087">
    <property type="entry name" value="Znf_C2H2_type"/>
</dbReference>
<keyword evidence="10" id="KW-0539">Nucleus</keyword>
<evidence type="ECO:0000256" key="4">
    <source>
        <dbReference type="ARBA" id="ARBA00022737"/>
    </source>
</evidence>
<evidence type="ECO:0000256" key="1">
    <source>
        <dbReference type="ARBA" id="ARBA00004123"/>
    </source>
</evidence>
<keyword evidence="9" id="KW-0804">Transcription</keyword>
<dbReference type="GO" id="GO:0008270">
    <property type="term" value="F:zinc ion binding"/>
    <property type="evidence" value="ECO:0007669"/>
    <property type="project" value="UniProtKB-KW"/>
</dbReference>
<evidence type="ECO:0000256" key="7">
    <source>
        <dbReference type="ARBA" id="ARBA00023015"/>
    </source>
</evidence>
<dbReference type="InterPro" id="IPR050752">
    <property type="entry name" value="C2H2-ZF_domain"/>
</dbReference>
<dbReference type="PANTHER" id="PTHR24384">
    <property type="entry name" value="FINGER PUTATIVE TRANSCRIPTION FACTOR FAMILY-RELATED"/>
    <property type="match status" value="1"/>
</dbReference>
<dbReference type="InterPro" id="IPR036236">
    <property type="entry name" value="Znf_C2H2_sf"/>
</dbReference>
<feature type="domain" description="C2H2-type" evidence="12">
    <location>
        <begin position="75"/>
        <end position="97"/>
    </location>
</feature>
<keyword evidence="8" id="KW-0238">DNA-binding</keyword>
<dbReference type="AlphaFoldDB" id="A0AA36C0V7"/>
<gene>
    <name evidence="13" type="ORF">OCTVUL_1B001371</name>
</gene>
<keyword evidence="3" id="KW-0479">Metal-binding</keyword>
<evidence type="ECO:0000313" key="14">
    <source>
        <dbReference type="Proteomes" id="UP001162480"/>
    </source>
</evidence>
<dbReference type="GO" id="GO:0005634">
    <property type="term" value="C:nucleus"/>
    <property type="evidence" value="ECO:0007669"/>
    <property type="project" value="UniProtKB-SubCell"/>
</dbReference>
<dbReference type="EMBL" id="OX597842">
    <property type="protein sequence ID" value="CAI9743519.1"/>
    <property type="molecule type" value="Genomic_DNA"/>
</dbReference>
<organism evidence="13 14">
    <name type="scientific">Octopus vulgaris</name>
    <name type="common">Common octopus</name>
    <dbReference type="NCBI Taxonomy" id="6645"/>
    <lineage>
        <taxon>Eukaryota</taxon>
        <taxon>Metazoa</taxon>
        <taxon>Spiralia</taxon>
        <taxon>Lophotrochozoa</taxon>
        <taxon>Mollusca</taxon>
        <taxon>Cephalopoda</taxon>
        <taxon>Coleoidea</taxon>
        <taxon>Octopodiformes</taxon>
        <taxon>Octopoda</taxon>
        <taxon>Incirrata</taxon>
        <taxon>Octopodidae</taxon>
        <taxon>Octopus</taxon>
    </lineage>
</organism>
<keyword evidence="6" id="KW-0862">Zinc</keyword>
<dbReference type="GO" id="GO:0000978">
    <property type="term" value="F:RNA polymerase II cis-regulatory region sequence-specific DNA binding"/>
    <property type="evidence" value="ECO:0007669"/>
    <property type="project" value="TreeGrafter"/>
</dbReference>
<evidence type="ECO:0000256" key="2">
    <source>
        <dbReference type="ARBA" id="ARBA00006991"/>
    </source>
</evidence>